<dbReference type="EMBL" id="CP136584">
    <property type="protein sequence ID" value="WOE66369.1"/>
    <property type="molecule type" value="Genomic_DNA"/>
</dbReference>
<gene>
    <name evidence="1" type="ORF">RY972_20675</name>
</gene>
<organism evidence="1 2">
    <name type="scientific">Aeromonas allosaccharophila</name>
    <dbReference type="NCBI Taxonomy" id="656"/>
    <lineage>
        <taxon>Bacteria</taxon>
        <taxon>Pseudomonadati</taxon>
        <taxon>Pseudomonadota</taxon>
        <taxon>Gammaproteobacteria</taxon>
        <taxon>Aeromonadales</taxon>
        <taxon>Aeromonadaceae</taxon>
        <taxon>Aeromonas</taxon>
    </lineage>
</organism>
<dbReference type="Pfam" id="PF07751">
    <property type="entry name" value="Abi_2"/>
    <property type="match status" value="1"/>
</dbReference>
<dbReference type="PIRSF" id="PIRSF034934">
    <property type="entry name" value="AbiF_AbiD"/>
    <property type="match status" value="1"/>
</dbReference>
<dbReference type="RefSeq" id="WP_317103002.1">
    <property type="nucleotide sequence ID" value="NZ_CP136584.1"/>
</dbReference>
<reference evidence="1 2" key="1">
    <citation type="submission" date="2023-10" db="EMBL/GenBank/DDBJ databases">
        <title>Genome analysis of psychrotrophic aerobic bacterium Aeromonas allosaccharophila BIM B-1809 isolated from infected fish.</title>
        <authorList>
            <person name="Leanovich S.I."/>
            <person name="Sidarenka A.V."/>
            <person name="Akhremchuk A.E."/>
            <person name="Sikolenko M.A."/>
            <person name="Valentovich L.N."/>
        </authorList>
    </citation>
    <scope>NUCLEOTIDE SEQUENCE [LARGE SCALE GENOMIC DNA]</scope>
    <source>
        <strain evidence="1 2">BIM B-1809</strain>
    </source>
</reference>
<proteinExistence type="predicted"/>
<dbReference type="InterPro" id="IPR017034">
    <property type="entry name" value="Abi_system_AbiD/AbiF"/>
</dbReference>
<sequence length="326" mass="38600">MVKISTKCAPALSYQQQLDQLIERGITVTDRDAALSYLERTGYYRLSGYWYPFRHFEPAAEGESKRETRATDQFCPDTHLLDAVELYLFDKKLRLLVVDALERIEVALRVDLAYHLGKRNTFAHLDRSYFHPSFIRQPAFRGCHQTRFEAWMDKYRGLVKRSKEDFVRHYHQRHGEELPIWVAVEVFDFGAISQLIGMMKVSDQQHIASKYGLDWQVFASWIYGLSYLRNICAHHSRLWNRNVTTQVKLPKPREVAWCDFLAKDDERLAKPFVLLAITRHLLKVICPNTQWHLRLRDHLLTFPTQKSVRKLGLANMGYIENWQEWW</sequence>
<evidence type="ECO:0000313" key="1">
    <source>
        <dbReference type="EMBL" id="WOE66369.1"/>
    </source>
</evidence>
<accession>A0ABZ0FB34</accession>
<name>A0ABZ0FB34_9GAMM</name>
<dbReference type="Proteomes" id="UP001302667">
    <property type="component" value="Chromosome"/>
</dbReference>
<evidence type="ECO:0000313" key="2">
    <source>
        <dbReference type="Proteomes" id="UP001302667"/>
    </source>
</evidence>
<protein>
    <submittedName>
        <fullName evidence="1">Abi family protein</fullName>
    </submittedName>
</protein>
<keyword evidence="2" id="KW-1185">Reference proteome</keyword>
<dbReference type="InterPro" id="IPR011664">
    <property type="entry name" value="Abi_system_AbiD/AbiF-like"/>
</dbReference>